<feature type="domain" description="AMP-binding enzyme C-terminal" evidence="2">
    <location>
        <begin position="350"/>
        <end position="420"/>
    </location>
</feature>
<dbReference type="InterPro" id="IPR050237">
    <property type="entry name" value="ATP-dep_AMP-bd_enzyme"/>
</dbReference>
<evidence type="ECO:0000313" key="4">
    <source>
        <dbReference type="Proteomes" id="UP000318336"/>
    </source>
</evidence>
<protein>
    <submittedName>
        <fullName evidence="3">Acyl-CoA synthetase (AMP-forming)/AMP-acid ligase II</fullName>
    </submittedName>
</protein>
<dbReference type="RefSeq" id="WP_211344574.1">
    <property type="nucleotide sequence ID" value="NZ_CAJTBP010000001.1"/>
</dbReference>
<dbReference type="Gene3D" id="3.40.50.12780">
    <property type="entry name" value="N-terminal domain of ligase-like"/>
    <property type="match status" value="1"/>
</dbReference>
<evidence type="ECO:0000259" key="1">
    <source>
        <dbReference type="Pfam" id="PF00501"/>
    </source>
</evidence>
<dbReference type="Pfam" id="PF13193">
    <property type="entry name" value="AMP-binding_C"/>
    <property type="match status" value="1"/>
</dbReference>
<dbReference type="InterPro" id="IPR045851">
    <property type="entry name" value="AMP-bd_C_sf"/>
</dbReference>
<dbReference type="Pfam" id="PF00501">
    <property type="entry name" value="AMP-binding"/>
    <property type="match status" value="1"/>
</dbReference>
<evidence type="ECO:0000259" key="2">
    <source>
        <dbReference type="Pfam" id="PF13193"/>
    </source>
</evidence>
<dbReference type="AlphaFoldDB" id="A0A542XDU7"/>
<feature type="domain" description="AMP-dependent synthetase/ligase" evidence="1">
    <location>
        <begin position="78"/>
        <end position="276"/>
    </location>
</feature>
<dbReference type="GO" id="GO:0016878">
    <property type="term" value="F:acid-thiol ligase activity"/>
    <property type="evidence" value="ECO:0007669"/>
    <property type="project" value="UniProtKB-ARBA"/>
</dbReference>
<gene>
    <name evidence="3" type="ORF">FB554_2092</name>
</gene>
<dbReference type="InterPro" id="IPR042099">
    <property type="entry name" value="ANL_N_sf"/>
</dbReference>
<dbReference type="Proteomes" id="UP000318336">
    <property type="component" value="Unassembled WGS sequence"/>
</dbReference>
<dbReference type="EMBL" id="VFOK01000001">
    <property type="protein sequence ID" value="TQL33936.1"/>
    <property type="molecule type" value="Genomic_DNA"/>
</dbReference>
<comment type="caution">
    <text evidence="3">The sequence shown here is derived from an EMBL/GenBank/DDBJ whole genome shotgun (WGS) entry which is preliminary data.</text>
</comment>
<accession>A0A542XDU7</accession>
<dbReference type="InterPro" id="IPR000873">
    <property type="entry name" value="AMP-dep_synth/lig_dom"/>
</dbReference>
<dbReference type="InterPro" id="IPR025110">
    <property type="entry name" value="AMP-bd_C"/>
</dbReference>
<dbReference type="SUPFAM" id="SSF56801">
    <property type="entry name" value="Acetyl-CoA synthetase-like"/>
    <property type="match status" value="1"/>
</dbReference>
<proteinExistence type="predicted"/>
<dbReference type="Gene3D" id="3.30.300.30">
    <property type="match status" value="1"/>
</dbReference>
<dbReference type="PANTHER" id="PTHR43767:SF1">
    <property type="entry name" value="NONRIBOSOMAL PEPTIDE SYNTHASE PES1 (EUROFUNG)-RELATED"/>
    <property type="match status" value="1"/>
</dbReference>
<keyword evidence="3" id="KW-0436">Ligase</keyword>
<evidence type="ECO:0000313" key="3">
    <source>
        <dbReference type="EMBL" id="TQL33936.1"/>
    </source>
</evidence>
<dbReference type="PANTHER" id="PTHR43767">
    <property type="entry name" value="LONG-CHAIN-FATTY-ACID--COA LIGASE"/>
    <property type="match status" value="1"/>
</dbReference>
<reference evidence="3 4" key="1">
    <citation type="submission" date="2019-06" db="EMBL/GenBank/DDBJ databases">
        <title>Sequencing the genomes of 1000 actinobacteria strains.</title>
        <authorList>
            <person name="Klenk H.-P."/>
        </authorList>
    </citation>
    <scope>NUCLEOTIDE SEQUENCE [LARGE SCALE GENOMIC DNA]</scope>
    <source>
        <strain evidence="3 4">DSM 24617</strain>
    </source>
</reference>
<keyword evidence="4" id="KW-1185">Reference proteome</keyword>
<sequence>MTYPAGAGNRVVIPGPAGFDGTWEQLSREPYAGAGLDGPTLAELPAAAAFLAAGPLEAAQAAWLAASDSQRETLIAAETRVDAEQAAQLRRDGLALVRRTPEPDVVVEPADPEREPAPGRVWLLTSGSTGRPKQVAHTIASLTTVAGDQPARTWLCPYTSGAYAWWQVVTLSLTLPGQDVVFVDGARPDEWPQQALAAGVTAASGTPTFWRQAIFRSGETLARLPLQQVTLGGEPVDQAVLTQLAELFPQARVSWIYASSEAGAAIAVHDGRAGFPAAWLDRDTPGRPRLSVDDGELVIAASQAAEGMDAEIRTGDRAEVQGDRVLITGRIASDEINVGGAKASASKVTAVLLEHPDVAWAAVRGRRAPLVGNVVMAEVVLREGATTTDAELTAWCAERLPDYSVPRRLRILPEIPIKESLKSDV</sequence>
<name>A0A542XDU7_9MICO</name>
<organism evidence="3 4">
    <name type="scientific">Barrientosiimonas humi</name>
    <dbReference type="NCBI Taxonomy" id="999931"/>
    <lineage>
        <taxon>Bacteria</taxon>
        <taxon>Bacillati</taxon>
        <taxon>Actinomycetota</taxon>
        <taxon>Actinomycetes</taxon>
        <taxon>Micrococcales</taxon>
        <taxon>Dermacoccaceae</taxon>
        <taxon>Barrientosiimonas</taxon>
    </lineage>
</organism>